<feature type="transmembrane region" description="Helical" evidence="2">
    <location>
        <begin position="240"/>
        <end position="260"/>
    </location>
</feature>
<dbReference type="AlphaFoldDB" id="A0A2R5GXN6"/>
<organism evidence="3 4">
    <name type="scientific">Hondaea fermentalgiana</name>
    <dbReference type="NCBI Taxonomy" id="2315210"/>
    <lineage>
        <taxon>Eukaryota</taxon>
        <taxon>Sar</taxon>
        <taxon>Stramenopiles</taxon>
        <taxon>Bigyra</taxon>
        <taxon>Labyrinthulomycetes</taxon>
        <taxon>Thraustochytrida</taxon>
        <taxon>Thraustochytriidae</taxon>
        <taxon>Hondaea</taxon>
    </lineage>
</organism>
<name>A0A2R5GXN6_9STRA</name>
<keyword evidence="4" id="KW-1185">Reference proteome</keyword>
<dbReference type="EMBL" id="BEYU01000156">
    <property type="protein sequence ID" value="GBG33463.1"/>
    <property type="molecule type" value="Genomic_DNA"/>
</dbReference>
<protein>
    <submittedName>
        <fullName evidence="3">Uncharacterized protein</fullName>
    </submittedName>
</protein>
<keyword evidence="2" id="KW-0812">Transmembrane</keyword>
<reference evidence="3 4" key="1">
    <citation type="submission" date="2017-12" db="EMBL/GenBank/DDBJ databases">
        <title>Sequencing, de novo assembly and annotation of complete genome of a new Thraustochytrid species, strain FCC1311.</title>
        <authorList>
            <person name="Sedici K."/>
            <person name="Godart F."/>
            <person name="Aiese Cigliano R."/>
            <person name="Sanseverino W."/>
            <person name="Barakat M."/>
            <person name="Ortet P."/>
            <person name="Marechal E."/>
            <person name="Cagnac O."/>
            <person name="Amato A."/>
        </authorList>
    </citation>
    <scope>NUCLEOTIDE SEQUENCE [LARGE SCALE GENOMIC DNA]</scope>
</reference>
<accession>A0A2R5GXN6</accession>
<dbReference type="Proteomes" id="UP000241890">
    <property type="component" value="Unassembled WGS sequence"/>
</dbReference>
<gene>
    <name evidence="3" type="ORF">FCC1311_096862</name>
</gene>
<comment type="caution">
    <text evidence="3">The sequence shown here is derived from an EMBL/GenBank/DDBJ whole genome shotgun (WGS) entry which is preliminary data.</text>
</comment>
<dbReference type="InParanoid" id="A0A2R5GXN6"/>
<feature type="compositionally biased region" description="Basic and acidic residues" evidence="1">
    <location>
        <begin position="279"/>
        <end position="290"/>
    </location>
</feature>
<proteinExistence type="predicted"/>
<feature type="transmembrane region" description="Helical" evidence="2">
    <location>
        <begin position="28"/>
        <end position="48"/>
    </location>
</feature>
<evidence type="ECO:0000256" key="2">
    <source>
        <dbReference type="SAM" id="Phobius"/>
    </source>
</evidence>
<keyword evidence="2" id="KW-1133">Transmembrane helix</keyword>
<keyword evidence="2" id="KW-0472">Membrane</keyword>
<feature type="transmembrane region" description="Helical" evidence="2">
    <location>
        <begin position="128"/>
        <end position="148"/>
    </location>
</feature>
<sequence>MLARIVAIVDARALDLDVERMELRLSNLLLATSILFAAATTALFSDALEVPTPESYEKIYQDVVAGAELYAKNGVTPGTFSQREIDRAITTLATTNGDYSSPFWEADTITHFLLRYYETTGSALIDSYTYLMSATLFTVTSYLAVGLIRSHFKKAPEPADEDDDEKPVSQSRFPLNIFFYVQAYGLFFAVYAFVYGTVQLTYFARYRFMFTFSSGRAQYQRMLLQDFFDPFVSGADLQELGALVSTLVVLLLSALFVNIVEAFTDRRSVEEMYVGAGHSQEDKGKRDPTDKVQFVTHP</sequence>
<feature type="transmembrane region" description="Helical" evidence="2">
    <location>
        <begin position="177"/>
        <end position="198"/>
    </location>
</feature>
<evidence type="ECO:0000256" key="1">
    <source>
        <dbReference type="SAM" id="MobiDB-lite"/>
    </source>
</evidence>
<evidence type="ECO:0000313" key="3">
    <source>
        <dbReference type="EMBL" id="GBG33463.1"/>
    </source>
</evidence>
<feature type="region of interest" description="Disordered" evidence="1">
    <location>
        <begin position="275"/>
        <end position="298"/>
    </location>
</feature>
<evidence type="ECO:0000313" key="4">
    <source>
        <dbReference type="Proteomes" id="UP000241890"/>
    </source>
</evidence>